<dbReference type="GO" id="GO:0003713">
    <property type="term" value="F:transcription coactivator activity"/>
    <property type="evidence" value="ECO:0007669"/>
    <property type="project" value="TreeGrafter"/>
</dbReference>
<gene>
    <name evidence="27" type="ORF">GDO54_017231</name>
</gene>
<evidence type="ECO:0000256" key="18">
    <source>
        <dbReference type="ARBA" id="ARBA00023163"/>
    </source>
</evidence>
<keyword evidence="19" id="KW-0143">Chaperone</keyword>
<dbReference type="InterPro" id="IPR031333">
    <property type="entry name" value="Daxx_N"/>
</dbReference>
<keyword evidence="14" id="KW-0832">Ubl conjugation</keyword>
<organism evidence="27 28">
    <name type="scientific">Pyxicephalus adspersus</name>
    <name type="common">African bullfrog</name>
    <dbReference type="NCBI Taxonomy" id="30357"/>
    <lineage>
        <taxon>Eukaryota</taxon>
        <taxon>Metazoa</taxon>
        <taxon>Chordata</taxon>
        <taxon>Craniata</taxon>
        <taxon>Vertebrata</taxon>
        <taxon>Euteleostomi</taxon>
        <taxon>Amphibia</taxon>
        <taxon>Batrachia</taxon>
        <taxon>Anura</taxon>
        <taxon>Neobatrachia</taxon>
        <taxon>Ranoidea</taxon>
        <taxon>Pyxicephalidae</taxon>
        <taxon>Pyxicephalinae</taxon>
        <taxon>Pyxicephalus</taxon>
    </lineage>
</organism>
<dbReference type="Gene3D" id="1.20.58.2170">
    <property type="match status" value="1"/>
</dbReference>
<evidence type="ECO:0000256" key="2">
    <source>
        <dbReference type="ARBA" id="ARBA00004496"/>
    </source>
</evidence>
<evidence type="ECO:0000313" key="28">
    <source>
        <dbReference type="Proteomes" id="UP001181693"/>
    </source>
</evidence>
<sequence>MSTENEKLFEEFVEYCCKLTDEHPEVITFLRGRFSKADATYLSSVEFRNTLGRCLSRVQNKQTKVYVYINELVTVLKAHTEKKKVSLQTQAAAPQHDQVETEKSKEDTEEEVSEKKTGSKRQIRHLEKLLRLYSQEIQKLQERELSLEELDDEDSSYIQESRLKQKIIRIFEKLCELKDCSSFTGRVIEQRIKYQGTRYKELNRRLEKFINKTRDLFPDYSDILQVVQKANERHNLGLTRKHMQSIAQDAFRELGNKLQHRRHLDMVYNFGCHLTDDYKIGSDPAEQDSFLARRLRENRSLAENRLEDVIKKYADLQDEGEEEDWKNKNRDDELPSTSKDVKVSQTSRKTQSSKSGESEEEEEDDDEESEESEVDIEEELKQSQNAVDADEDDEMHAEYLNETDQKMEEIFNPQSSSAGKEEGENEESDNSDEDGNDEGTGKDEDQDSSSGSTSLSPEKEDQKVDTADFVPSSNDAQLITQEDDAEKESDTMTSCVASDETDTGVHTMEHLETSIFEDCVVSEENDTDNSNVPYVEVKMPSCNEQGTSKCTDTTNNLVTGAKSPTIKKKVGKSSRLDKCINKITGSLSHGVFTKTEISPSPDPNREHFQHINNKNPCFVNTPRIKAEGQSSNLKLVCLDTPAKNCDSVRKIAFSHGQSADKNADVVHLDNYKNSTHSNASNGVHRAMVMSSSPTNRLKRKRDINSPTNSVITVKVEELGSQKRKRKSSPAPWTGNGVAMYNREENGKQKLKSAKLSSSFTSYSSPSEHCSDNEHDITLDLLVTCSPQMDTARTTSLNNRTDAATQCDPDEVIVLSD</sequence>
<evidence type="ECO:0000313" key="27">
    <source>
        <dbReference type="EMBL" id="DBA20454.1"/>
    </source>
</evidence>
<feature type="domain" description="Daxx histone-binding" evidence="26">
    <location>
        <begin position="229"/>
        <end position="314"/>
    </location>
</feature>
<evidence type="ECO:0000256" key="1">
    <source>
        <dbReference type="ARBA" id="ARBA00004322"/>
    </source>
</evidence>
<dbReference type="InterPro" id="IPR038298">
    <property type="entry name" value="Daxx_N_sf"/>
</dbReference>
<feature type="domain" description="Daxx N-terminal Rassf1C-interacting" evidence="25">
    <location>
        <begin position="3"/>
        <end position="87"/>
    </location>
</feature>
<dbReference type="FunFam" id="1.20.58.2170:FF:000001">
    <property type="entry name" value="Death domain-associated protein 6"/>
    <property type="match status" value="1"/>
</dbReference>
<keyword evidence="9" id="KW-0963">Cytoplasm</keyword>
<evidence type="ECO:0000256" key="8">
    <source>
        <dbReference type="ARBA" id="ARBA00022454"/>
    </source>
</evidence>
<evidence type="ECO:0000256" key="5">
    <source>
        <dbReference type="ARBA" id="ARBA00004642"/>
    </source>
</evidence>
<keyword evidence="10" id="KW-0678">Repressor</keyword>
<evidence type="ECO:0000256" key="23">
    <source>
        <dbReference type="SAM" id="Coils"/>
    </source>
</evidence>
<feature type="compositionally biased region" description="Low complexity" evidence="24">
    <location>
        <begin position="344"/>
        <end position="355"/>
    </location>
</feature>
<dbReference type="GO" id="GO:0016605">
    <property type="term" value="C:PML body"/>
    <property type="evidence" value="ECO:0007669"/>
    <property type="project" value="UniProtKB-SubCell"/>
</dbReference>
<evidence type="ECO:0000256" key="13">
    <source>
        <dbReference type="ARBA" id="ARBA00022703"/>
    </source>
</evidence>
<evidence type="ECO:0000256" key="14">
    <source>
        <dbReference type="ARBA" id="ARBA00022843"/>
    </source>
</evidence>
<feature type="region of interest" description="Disordered" evidence="24">
    <location>
        <begin position="689"/>
        <end position="752"/>
    </location>
</feature>
<feature type="compositionally biased region" description="Acidic residues" evidence="24">
    <location>
        <begin position="423"/>
        <end position="437"/>
    </location>
</feature>
<evidence type="ECO:0000256" key="16">
    <source>
        <dbReference type="ARBA" id="ARBA00023015"/>
    </source>
</evidence>
<feature type="coiled-coil region" evidence="23">
    <location>
        <begin position="123"/>
        <end position="153"/>
    </location>
</feature>
<keyword evidence="8" id="KW-0158">Chromosome</keyword>
<feature type="compositionally biased region" description="Basic and acidic residues" evidence="24">
    <location>
        <begin position="396"/>
        <end position="409"/>
    </location>
</feature>
<dbReference type="GO" id="GO:0006915">
    <property type="term" value="P:apoptotic process"/>
    <property type="evidence" value="ECO:0007669"/>
    <property type="project" value="UniProtKB-KW"/>
</dbReference>
<evidence type="ECO:0000256" key="15">
    <source>
        <dbReference type="ARBA" id="ARBA00022853"/>
    </source>
</evidence>
<keyword evidence="28" id="KW-1185">Reference proteome</keyword>
<evidence type="ECO:0000256" key="12">
    <source>
        <dbReference type="ARBA" id="ARBA00022553"/>
    </source>
</evidence>
<protein>
    <recommendedName>
        <fullName evidence="7">Death domain-associated protein 6</fullName>
    </recommendedName>
    <alternativeName>
        <fullName evidence="22">Daxx</fullName>
    </alternativeName>
</protein>
<dbReference type="InterPro" id="IPR046378">
    <property type="entry name" value="DAXX_histone-bd"/>
</dbReference>
<feature type="region of interest" description="Disordered" evidence="24">
    <location>
        <begin position="87"/>
        <end position="119"/>
    </location>
</feature>
<dbReference type="GO" id="GO:0005730">
    <property type="term" value="C:nucleolus"/>
    <property type="evidence" value="ECO:0007669"/>
    <property type="project" value="UniProtKB-SubCell"/>
</dbReference>
<keyword evidence="20" id="KW-0539">Nucleus</keyword>
<keyword evidence="18" id="KW-0804">Transcription</keyword>
<evidence type="ECO:0000256" key="3">
    <source>
        <dbReference type="ARBA" id="ARBA00004584"/>
    </source>
</evidence>
<accession>A0AAV3A190</accession>
<feature type="compositionally biased region" description="Basic and acidic residues" evidence="24">
    <location>
        <begin position="97"/>
        <end position="106"/>
    </location>
</feature>
<evidence type="ECO:0000256" key="6">
    <source>
        <dbReference type="ARBA" id="ARBA00008592"/>
    </source>
</evidence>
<feature type="region of interest" description="Disordered" evidence="24">
    <location>
        <begin position="317"/>
        <end position="494"/>
    </location>
</feature>
<dbReference type="Pfam" id="PF03344">
    <property type="entry name" value="Daxx"/>
    <property type="match status" value="1"/>
</dbReference>
<evidence type="ECO:0000256" key="7">
    <source>
        <dbReference type="ARBA" id="ARBA00019298"/>
    </source>
</evidence>
<dbReference type="GO" id="GO:0050681">
    <property type="term" value="F:nuclear androgen receptor binding"/>
    <property type="evidence" value="ECO:0007669"/>
    <property type="project" value="TreeGrafter"/>
</dbReference>
<evidence type="ECO:0000256" key="19">
    <source>
        <dbReference type="ARBA" id="ARBA00023186"/>
    </source>
</evidence>
<keyword evidence="13" id="KW-0053">Apoptosis</keyword>
<evidence type="ECO:0000256" key="4">
    <source>
        <dbReference type="ARBA" id="ARBA00004604"/>
    </source>
</evidence>
<dbReference type="InterPro" id="IPR046426">
    <property type="entry name" value="DAXX_histone-bd_sf"/>
</dbReference>
<dbReference type="Gene3D" id="1.10.8.810">
    <property type="entry name" value="Daxx helical bundle domain"/>
    <property type="match status" value="1"/>
</dbReference>
<keyword evidence="15" id="KW-0156">Chromatin regulator</keyword>
<dbReference type="GO" id="GO:0042981">
    <property type="term" value="P:regulation of apoptotic process"/>
    <property type="evidence" value="ECO:0007669"/>
    <property type="project" value="TreeGrafter"/>
</dbReference>
<evidence type="ECO:0000256" key="11">
    <source>
        <dbReference type="ARBA" id="ARBA00022499"/>
    </source>
</evidence>
<keyword evidence="21" id="KW-0137">Centromere</keyword>
<dbReference type="CDD" id="cd13151">
    <property type="entry name" value="DAXX_helical_bundle"/>
    <property type="match status" value="1"/>
</dbReference>
<comment type="subcellular location">
    <subcellularLocation>
        <location evidence="3">Chromosome</location>
        <location evidence="3">Centromere</location>
    </subcellularLocation>
    <subcellularLocation>
        <location evidence="2">Cytoplasm</location>
    </subcellularLocation>
    <subcellularLocation>
        <location evidence="1">Nucleus</location>
        <location evidence="1">PML body</location>
    </subcellularLocation>
    <subcellularLocation>
        <location evidence="4">Nucleus</location>
        <location evidence="4">Nucleolus</location>
    </subcellularLocation>
    <subcellularLocation>
        <location evidence="5">Nucleus</location>
        <location evidence="5">Nucleoplasm</location>
    </subcellularLocation>
</comment>
<keyword evidence="17 23" id="KW-0175">Coiled coil</keyword>
<dbReference type="GO" id="GO:0042393">
    <property type="term" value="F:histone binding"/>
    <property type="evidence" value="ECO:0007669"/>
    <property type="project" value="InterPro"/>
</dbReference>
<evidence type="ECO:0000256" key="17">
    <source>
        <dbReference type="ARBA" id="ARBA00023054"/>
    </source>
</evidence>
<keyword evidence="12" id="KW-0597">Phosphoprotein</keyword>
<reference evidence="27" key="1">
    <citation type="thesis" date="2020" institute="ProQuest LLC" country="789 East Eisenhower Parkway, Ann Arbor, MI, USA">
        <title>Comparative Genomics and Chromosome Evolution.</title>
        <authorList>
            <person name="Mudd A.B."/>
        </authorList>
    </citation>
    <scope>NUCLEOTIDE SEQUENCE</scope>
    <source>
        <strain evidence="27">1538</strain>
        <tissue evidence="27">Blood</tissue>
    </source>
</reference>
<dbReference type="Proteomes" id="UP001181693">
    <property type="component" value="Unassembled WGS sequence"/>
</dbReference>
<dbReference type="GO" id="GO:0005737">
    <property type="term" value="C:cytoplasm"/>
    <property type="evidence" value="ECO:0007669"/>
    <property type="project" value="UniProtKB-SubCell"/>
</dbReference>
<evidence type="ECO:0000256" key="10">
    <source>
        <dbReference type="ARBA" id="ARBA00022491"/>
    </source>
</evidence>
<dbReference type="GO" id="GO:0003714">
    <property type="term" value="F:transcription corepressor activity"/>
    <property type="evidence" value="ECO:0007669"/>
    <property type="project" value="TreeGrafter"/>
</dbReference>
<dbReference type="FunFam" id="1.10.8.810:FF:000001">
    <property type="entry name" value="Death domain-associated protein 6"/>
    <property type="match status" value="1"/>
</dbReference>
<dbReference type="CDD" id="cd13150">
    <property type="entry name" value="DAXX_histone_binding"/>
    <property type="match status" value="1"/>
</dbReference>
<feature type="compositionally biased region" description="Acidic residues" evidence="24">
    <location>
        <begin position="358"/>
        <end position="378"/>
    </location>
</feature>
<keyword evidence="11" id="KW-1017">Isopeptide bond</keyword>
<dbReference type="GO" id="GO:0000775">
    <property type="term" value="C:chromosome, centromeric region"/>
    <property type="evidence" value="ECO:0007669"/>
    <property type="project" value="UniProtKB-SubCell"/>
</dbReference>
<evidence type="ECO:0000259" key="25">
    <source>
        <dbReference type="Pfam" id="PF03344"/>
    </source>
</evidence>
<evidence type="ECO:0000256" key="20">
    <source>
        <dbReference type="ARBA" id="ARBA00023242"/>
    </source>
</evidence>
<evidence type="ECO:0000256" key="24">
    <source>
        <dbReference type="SAM" id="MobiDB-lite"/>
    </source>
</evidence>
<dbReference type="Pfam" id="PF20920">
    <property type="entry name" value="DAXX_hist_bd"/>
    <property type="match status" value="1"/>
</dbReference>
<dbReference type="EMBL" id="DYDO01000007">
    <property type="protein sequence ID" value="DBA20454.1"/>
    <property type="molecule type" value="Genomic_DNA"/>
</dbReference>
<keyword evidence="16" id="KW-0805">Transcription regulation</keyword>
<evidence type="ECO:0000259" key="26">
    <source>
        <dbReference type="Pfam" id="PF20920"/>
    </source>
</evidence>
<dbReference type="PANTHER" id="PTHR12766:SF7">
    <property type="entry name" value="DEATH DOMAIN-ASSOCIATED PROTEIN 6"/>
    <property type="match status" value="1"/>
</dbReference>
<comment type="caution">
    <text evidence="27">The sequence shown here is derived from an EMBL/GenBank/DDBJ whole genome shotgun (WGS) entry which is preliminary data.</text>
</comment>
<feature type="compositionally biased region" description="Basic and acidic residues" evidence="24">
    <location>
        <begin position="457"/>
        <end position="466"/>
    </location>
</feature>
<dbReference type="AlphaFoldDB" id="A0AAV3A190"/>
<feature type="compositionally biased region" description="Polar residues" evidence="24">
    <location>
        <begin position="471"/>
        <end position="480"/>
    </location>
</feature>
<evidence type="ECO:0000256" key="9">
    <source>
        <dbReference type="ARBA" id="ARBA00022490"/>
    </source>
</evidence>
<dbReference type="GO" id="GO:0006334">
    <property type="term" value="P:nucleosome assembly"/>
    <property type="evidence" value="ECO:0007669"/>
    <property type="project" value="TreeGrafter"/>
</dbReference>
<proteinExistence type="inferred from homology"/>
<evidence type="ECO:0000256" key="22">
    <source>
        <dbReference type="ARBA" id="ARBA00029641"/>
    </source>
</evidence>
<evidence type="ECO:0000256" key="21">
    <source>
        <dbReference type="ARBA" id="ARBA00023328"/>
    </source>
</evidence>
<comment type="similarity">
    <text evidence="6">Belongs to the DAXX family.</text>
</comment>
<name>A0AAV3A190_PYXAD</name>
<dbReference type="PANTHER" id="PTHR12766">
    <property type="entry name" value="DEATH DOMAIN-ASSOCIATED PROTEIN 6 DAXX"/>
    <property type="match status" value="1"/>
</dbReference>